<dbReference type="SUPFAM" id="SSF47769">
    <property type="entry name" value="SAM/Pointed domain"/>
    <property type="match status" value="1"/>
</dbReference>
<comment type="caution">
    <text evidence="2">The sequence shown here is derived from an EMBL/GenBank/DDBJ whole genome shotgun (WGS) entry which is preliminary data.</text>
</comment>
<dbReference type="AlphaFoldDB" id="A0AAW1DX72"/>
<dbReference type="InterPro" id="IPR013761">
    <property type="entry name" value="SAM/pointed_sf"/>
</dbReference>
<evidence type="ECO:0000313" key="2">
    <source>
        <dbReference type="EMBL" id="KAK9514753.1"/>
    </source>
</evidence>
<dbReference type="Pfam" id="PF07647">
    <property type="entry name" value="SAM_2"/>
    <property type="match status" value="1"/>
</dbReference>
<name>A0AAW1DX72_ZOAVI</name>
<accession>A0AAW1DX72</accession>
<keyword evidence="3" id="KW-1185">Reference proteome</keyword>
<dbReference type="Gene3D" id="1.10.150.50">
    <property type="entry name" value="Transcription Factor, Ets-1"/>
    <property type="match status" value="1"/>
</dbReference>
<reference evidence="2 3" key="1">
    <citation type="journal article" date="2024" name="Genome Biol. Evol.">
        <title>Chromosome-level genome assembly of the viviparous eelpout Zoarces viviparus.</title>
        <authorList>
            <person name="Fuhrmann N."/>
            <person name="Brasseur M.V."/>
            <person name="Bakowski C.E."/>
            <person name="Podsiadlowski L."/>
            <person name="Prost S."/>
            <person name="Krehenwinkel H."/>
            <person name="Mayer C."/>
        </authorList>
    </citation>
    <scope>NUCLEOTIDE SEQUENCE [LARGE SCALE GENOMIC DNA]</scope>
    <source>
        <strain evidence="2">NO-MEL_2022_Ind0_liver</strain>
    </source>
</reference>
<dbReference type="PROSITE" id="PS50105">
    <property type="entry name" value="SAM_DOMAIN"/>
    <property type="match status" value="1"/>
</dbReference>
<evidence type="ECO:0000313" key="3">
    <source>
        <dbReference type="Proteomes" id="UP001488805"/>
    </source>
</evidence>
<protein>
    <recommendedName>
        <fullName evidence="1">SAM domain-containing protein</fullName>
    </recommendedName>
</protein>
<gene>
    <name evidence="2" type="ORF">VZT92_025443</name>
</gene>
<evidence type="ECO:0000259" key="1">
    <source>
        <dbReference type="PROSITE" id="PS50105"/>
    </source>
</evidence>
<sequence>MESRKRPLEAVLTADDSFKTPEKRVSEPRLQESEYMRWGVEQTCRYLRAEGLGDLEDKFRAQKITGVGLWYLRDADLEEMGLQ</sequence>
<dbReference type="EMBL" id="JBCEZU010000586">
    <property type="protein sequence ID" value="KAK9514753.1"/>
    <property type="molecule type" value="Genomic_DNA"/>
</dbReference>
<organism evidence="2 3">
    <name type="scientific">Zoarces viviparus</name>
    <name type="common">Viviparous eelpout</name>
    <name type="synonym">Blennius viviparus</name>
    <dbReference type="NCBI Taxonomy" id="48416"/>
    <lineage>
        <taxon>Eukaryota</taxon>
        <taxon>Metazoa</taxon>
        <taxon>Chordata</taxon>
        <taxon>Craniata</taxon>
        <taxon>Vertebrata</taxon>
        <taxon>Euteleostomi</taxon>
        <taxon>Actinopterygii</taxon>
        <taxon>Neopterygii</taxon>
        <taxon>Teleostei</taxon>
        <taxon>Neoteleostei</taxon>
        <taxon>Acanthomorphata</taxon>
        <taxon>Eupercaria</taxon>
        <taxon>Perciformes</taxon>
        <taxon>Cottioidei</taxon>
        <taxon>Zoarcales</taxon>
        <taxon>Zoarcidae</taxon>
        <taxon>Zoarcinae</taxon>
        <taxon>Zoarces</taxon>
    </lineage>
</organism>
<dbReference type="Proteomes" id="UP001488805">
    <property type="component" value="Unassembled WGS sequence"/>
</dbReference>
<proteinExistence type="predicted"/>
<dbReference type="InterPro" id="IPR001660">
    <property type="entry name" value="SAM"/>
</dbReference>
<feature type="domain" description="SAM" evidence="1">
    <location>
        <begin position="38"/>
        <end position="83"/>
    </location>
</feature>